<protein>
    <submittedName>
        <fullName evidence="1">Uncharacterized protein</fullName>
    </submittedName>
</protein>
<evidence type="ECO:0000313" key="1">
    <source>
        <dbReference type="EMBL" id="MCK9685501.1"/>
    </source>
</evidence>
<sequence>MVFSWFNTSKVDAFIDGEVAALVKRIPPAKLEGSGAAVKKAGEQLAKSHNDLLRRAQQFVQREKPNLYQKARIANRMKWALLEAKYPKPFVDELAYALATVVAGANSQREV</sequence>
<reference evidence="1" key="1">
    <citation type="submission" date="2021-11" db="EMBL/GenBank/DDBJ databases">
        <title>BS-T2-15 a new species belonging to the Comamonadaceae family isolated from the soil of a French oak forest.</title>
        <authorList>
            <person name="Mieszkin S."/>
            <person name="Alain K."/>
        </authorList>
    </citation>
    <scope>NUCLEOTIDE SEQUENCE</scope>
    <source>
        <strain evidence="1">BS-T2-15</strain>
    </source>
</reference>
<comment type="caution">
    <text evidence="1">The sequence shown here is derived from an EMBL/GenBank/DDBJ whole genome shotgun (WGS) entry which is preliminary data.</text>
</comment>
<dbReference type="AlphaFoldDB" id="A0A9X2BZL3"/>
<accession>A0A9X2BZL3</accession>
<evidence type="ECO:0000313" key="2">
    <source>
        <dbReference type="Proteomes" id="UP001139353"/>
    </source>
</evidence>
<gene>
    <name evidence="1" type="ORF">LPC04_07245</name>
</gene>
<keyword evidence="2" id="KW-1185">Reference proteome</keyword>
<name>A0A9X2BZL3_9BURK</name>
<proteinExistence type="predicted"/>
<dbReference type="EMBL" id="JAJLJH010000001">
    <property type="protein sequence ID" value="MCK9685501.1"/>
    <property type="molecule type" value="Genomic_DNA"/>
</dbReference>
<organism evidence="1 2">
    <name type="scientific">Scleromatobacter humisilvae</name>
    <dbReference type="NCBI Taxonomy" id="2897159"/>
    <lineage>
        <taxon>Bacteria</taxon>
        <taxon>Pseudomonadati</taxon>
        <taxon>Pseudomonadota</taxon>
        <taxon>Betaproteobacteria</taxon>
        <taxon>Burkholderiales</taxon>
        <taxon>Sphaerotilaceae</taxon>
        <taxon>Scleromatobacter</taxon>
    </lineage>
</organism>
<dbReference type="RefSeq" id="WP_275681501.1">
    <property type="nucleotide sequence ID" value="NZ_JAJLJH010000001.1"/>
</dbReference>
<dbReference type="Proteomes" id="UP001139353">
    <property type="component" value="Unassembled WGS sequence"/>
</dbReference>